<dbReference type="AlphaFoldDB" id="A0A7W7AE11"/>
<evidence type="ECO:0000256" key="3">
    <source>
        <dbReference type="SAM" id="MobiDB-lite"/>
    </source>
</evidence>
<evidence type="ECO:0000256" key="2">
    <source>
        <dbReference type="ARBA" id="ARBA00022729"/>
    </source>
</evidence>
<dbReference type="RefSeq" id="WP_246415777.1">
    <property type="nucleotide sequence ID" value="NZ_JACHOA010000007.1"/>
</dbReference>
<comment type="similarity">
    <text evidence="1">Belongs to the MlaA family.</text>
</comment>
<dbReference type="PANTHER" id="PTHR30035">
    <property type="entry name" value="LIPOPROTEIN VACJ-RELATED"/>
    <property type="match status" value="1"/>
</dbReference>
<dbReference type="Pfam" id="PF04333">
    <property type="entry name" value="MlaA"/>
    <property type="match status" value="1"/>
</dbReference>
<comment type="caution">
    <text evidence="5">The sequence shown here is derived from an EMBL/GenBank/DDBJ whole genome shotgun (WGS) entry which is preliminary data.</text>
</comment>
<dbReference type="Proteomes" id="UP000538566">
    <property type="component" value="Unassembled WGS sequence"/>
</dbReference>
<protein>
    <submittedName>
        <fullName evidence="5">Phospholipid-binding lipoprotein MlaA</fullName>
    </submittedName>
</protein>
<dbReference type="EMBL" id="JACHOA010000007">
    <property type="protein sequence ID" value="MBB4615161.1"/>
    <property type="molecule type" value="Genomic_DNA"/>
</dbReference>
<evidence type="ECO:0000313" key="6">
    <source>
        <dbReference type="Proteomes" id="UP000538566"/>
    </source>
</evidence>
<feature type="region of interest" description="Disordered" evidence="3">
    <location>
        <begin position="307"/>
        <end position="330"/>
    </location>
</feature>
<gene>
    <name evidence="5" type="ORF">GGR37_003451</name>
</gene>
<name>A0A7W7AE11_9SPHN</name>
<dbReference type="PRINTS" id="PR01805">
    <property type="entry name" value="VACJLIPOPROT"/>
</dbReference>
<dbReference type="GO" id="GO:0120010">
    <property type="term" value="P:intermembrane phospholipid transfer"/>
    <property type="evidence" value="ECO:0007669"/>
    <property type="project" value="TreeGrafter"/>
</dbReference>
<reference evidence="5 6" key="1">
    <citation type="submission" date="2020-08" db="EMBL/GenBank/DDBJ databases">
        <title>Genomic Encyclopedia of Type Strains, Phase IV (KMG-IV): sequencing the most valuable type-strain genomes for metagenomic binning, comparative biology and taxonomic classification.</title>
        <authorList>
            <person name="Goeker M."/>
        </authorList>
    </citation>
    <scope>NUCLEOTIDE SEQUENCE [LARGE SCALE GENOMIC DNA]</scope>
    <source>
        <strain evidence="5 6">DSM 17507</strain>
    </source>
</reference>
<accession>A0A7W7AE11</accession>
<dbReference type="GO" id="GO:0016020">
    <property type="term" value="C:membrane"/>
    <property type="evidence" value="ECO:0007669"/>
    <property type="project" value="InterPro"/>
</dbReference>
<keyword evidence="5" id="KW-0449">Lipoprotein</keyword>
<evidence type="ECO:0000256" key="1">
    <source>
        <dbReference type="ARBA" id="ARBA00010634"/>
    </source>
</evidence>
<dbReference type="InterPro" id="IPR007428">
    <property type="entry name" value="MlaA"/>
</dbReference>
<feature type="signal peptide" evidence="4">
    <location>
        <begin position="1"/>
        <end position="20"/>
    </location>
</feature>
<feature type="chain" id="PRO_5030827532" evidence="4">
    <location>
        <begin position="21"/>
        <end position="354"/>
    </location>
</feature>
<organism evidence="5 6">
    <name type="scientific">Novosphingobium taihuense</name>
    <dbReference type="NCBI Taxonomy" id="260085"/>
    <lineage>
        <taxon>Bacteria</taxon>
        <taxon>Pseudomonadati</taxon>
        <taxon>Pseudomonadota</taxon>
        <taxon>Alphaproteobacteria</taxon>
        <taxon>Sphingomonadales</taxon>
        <taxon>Sphingomonadaceae</taxon>
        <taxon>Novosphingobium</taxon>
    </lineage>
</organism>
<keyword evidence="6" id="KW-1185">Reference proteome</keyword>
<evidence type="ECO:0000313" key="5">
    <source>
        <dbReference type="EMBL" id="MBB4615161.1"/>
    </source>
</evidence>
<evidence type="ECO:0000256" key="4">
    <source>
        <dbReference type="SAM" id="SignalP"/>
    </source>
</evidence>
<proteinExistence type="inferred from homology"/>
<dbReference type="PANTHER" id="PTHR30035:SF3">
    <property type="entry name" value="INTERMEMBRANE PHOSPHOLIPID TRANSPORT SYSTEM LIPOPROTEIN MLAA"/>
    <property type="match status" value="1"/>
</dbReference>
<feature type="compositionally biased region" description="Pro residues" evidence="3">
    <location>
        <begin position="315"/>
        <end position="327"/>
    </location>
</feature>
<keyword evidence="2 4" id="KW-0732">Signal</keyword>
<feature type="region of interest" description="Disordered" evidence="3">
    <location>
        <begin position="22"/>
        <end position="74"/>
    </location>
</feature>
<sequence length="354" mass="37942">MSVTLLASAALLAVPGMVLAEPDASAQPQQDSVAQDAATAPDAPIPQQVPEQQPSAPIVLPQPAFGAAPENPPPSLDQIEQEQGTIVVSGERSTKQDPMQAVNQASYDAVQAVDDAVIAPVARVYEKGVPRPVRMGLRNFLRNLTEPIVALNFLLQLKPGKAAETVGRFAVNSTVGVGGLIDVAKNKPFNLPYRRNGFAYTMGYYGIGPGPYMFLPLVGPTTLRDVIGLGLDRFLLPFAVGGPLRHPGYVYGSFVIRSLDERVMNDELFKRIREESNPYASYRELYLKSRQAEIDALKGKADFQKEGSIKLPALTPTPPPAMPPAPPVSETAPVAPPPLVFVSEPVVQPLPVGR</sequence>